<evidence type="ECO:0000313" key="13">
    <source>
        <dbReference type="Proteomes" id="UP000232222"/>
    </source>
</evidence>
<evidence type="ECO:0000256" key="9">
    <source>
        <dbReference type="PIRSR" id="PIRSR614732-1"/>
    </source>
</evidence>
<sequence>MNLDKSAPKVIIACDFQSKIELNNFLAKFPPSEKLFLKLGMELVYGVGFEIIQELKNRGHAIFLDLKLHDIPVTMLKALHSLNQYKVDFLTIHLAAGQKSLDLLAQEAPNLAMKLLGVSVLTSLDDQDVQTLFQNPALSSNGLALNLAGLAARSNLYGLICSPREAKVIKSTYPKLKLITPGIQMGTNQQSDQKRVATPRQAAEWGSDFLVVGRLITQSLDPYQTYKTIIKEFINENN</sequence>
<dbReference type="PANTHER" id="PTHR32119">
    <property type="entry name" value="OROTIDINE 5'-PHOSPHATE DECARBOXYLASE"/>
    <property type="match status" value="1"/>
</dbReference>
<dbReference type="InterPro" id="IPR018089">
    <property type="entry name" value="OMPdecase_AS"/>
</dbReference>
<dbReference type="PANTHER" id="PTHR32119:SF2">
    <property type="entry name" value="OROTIDINE 5'-PHOSPHATE DECARBOXYLASE"/>
    <property type="match status" value="1"/>
</dbReference>
<dbReference type="Proteomes" id="UP000232222">
    <property type="component" value="Chromosome"/>
</dbReference>
<feature type="active site" description="For OMPdecase activity" evidence="9">
    <location>
        <position position="70"/>
    </location>
</feature>
<dbReference type="GO" id="GO:0044205">
    <property type="term" value="P:'de novo' UMP biosynthetic process"/>
    <property type="evidence" value="ECO:0007669"/>
    <property type="project" value="UniProtKB-UniPathway"/>
</dbReference>
<evidence type="ECO:0000256" key="1">
    <source>
        <dbReference type="ARBA" id="ARBA00002356"/>
    </source>
</evidence>
<keyword evidence="6 11" id="KW-0665">Pyrimidine biosynthesis</keyword>
<evidence type="ECO:0000313" key="12">
    <source>
        <dbReference type="EMBL" id="ATZ16129.1"/>
    </source>
</evidence>
<dbReference type="InterPro" id="IPR014732">
    <property type="entry name" value="OMPdecase"/>
</dbReference>
<dbReference type="CDD" id="cd04725">
    <property type="entry name" value="OMP_decarboxylase_like"/>
    <property type="match status" value="1"/>
</dbReference>
<evidence type="ECO:0000256" key="2">
    <source>
        <dbReference type="ARBA" id="ARBA00004861"/>
    </source>
</evidence>
<dbReference type="EC" id="4.1.1.23" evidence="3 11"/>
<evidence type="ECO:0000256" key="11">
    <source>
        <dbReference type="RuleBase" id="RU000512"/>
    </source>
</evidence>
<dbReference type="Pfam" id="PF00215">
    <property type="entry name" value="OMPdecase"/>
    <property type="match status" value="1"/>
</dbReference>
<evidence type="ECO:0000256" key="7">
    <source>
        <dbReference type="ARBA" id="ARBA00023239"/>
    </source>
</evidence>
<proteinExistence type="inferred from homology"/>
<feature type="active site" description="For OMPdecase activity" evidence="9">
    <location>
        <position position="65"/>
    </location>
</feature>
<dbReference type="InterPro" id="IPR011060">
    <property type="entry name" value="RibuloseP-bd_barrel"/>
</dbReference>
<dbReference type="GO" id="GO:0006207">
    <property type="term" value="P:'de novo' pyrimidine nucleobase biosynthetic process"/>
    <property type="evidence" value="ECO:0007669"/>
    <property type="project" value="InterPro"/>
</dbReference>
<feature type="binding site" evidence="10">
    <location>
        <position position="193"/>
    </location>
    <ligand>
        <name>substrate</name>
    </ligand>
</feature>
<dbReference type="OrthoDB" id="9806203at2"/>
<keyword evidence="5 11" id="KW-0210">Decarboxylase</keyword>
<evidence type="ECO:0000256" key="4">
    <source>
        <dbReference type="ARBA" id="ARBA00021923"/>
    </source>
</evidence>
<evidence type="ECO:0000256" key="3">
    <source>
        <dbReference type="ARBA" id="ARBA00012321"/>
    </source>
</evidence>
<reference evidence="12 13" key="1">
    <citation type="submission" date="2017-11" db="EMBL/GenBank/DDBJ databases">
        <title>Genome sequence of Entomoplasma freundtii BARC 318 (ATCC 51999).</title>
        <authorList>
            <person name="Lo W.-S."/>
            <person name="Gasparich G.E."/>
            <person name="Kuo C.-H."/>
        </authorList>
    </citation>
    <scope>NUCLEOTIDE SEQUENCE [LARGE SCALE GENOMIC DNA]</scope>
    <source>
        <strain evidence="12 13">BARC 318</strain>
    </source>
</reference>
<comment type="pathway">
    <text evidence="2 11">Pyrimidine metabolism; UMP biosynthesis via de novo pathway; UMP from orotate: step 2/2.</text>
</comment>
<dbReference type="EMBL" id="CP024962">
    <property type="protein sequence ID" value="ATZ16129.1"/>
    <property type="molecule type" value="Genomic_DNA"/>
</dbReference>
<dbReference type="PROSITE" id="PS00156">
    <property type="entry name" value="OMPDECASE"/>
    <property type="match status" value="1"/>
</dbReference>
<feature type="binding site" evidence="10">
    <location>
        <position position="122"/>
    </location>
    <ligand>
        <name>substrate</name>
    </ligand>
</feature>
<dbReference type="NCBIfam" id="NF001273">
    <property type="entry name" value="PRK00230.1"/>
    <property type="match status" value="1"/>
</dbReference>
<name>A0A2K8NQN1_9MOLU</name>
<dbReference type="GO" id="GO:0005829">
    <property type="term" value="C:cytosol"/>
    <property type="evidence" value="ECO:0007669"/>
    <property type="project" value="TreeGrafter"/>
</dbReference>
<feature type="binding site" evidence="10">
    <location>
        <position position="15"/>
    </location>
    <ligand>
        <name>substrate</name>
    </ligand>
</feature>
<dbReference type="InterPro" id="IPR013785">
    <property type="entry name" value="Aldolase_TIM"/>
</dbReference>
<feature type="binding site" evidence="10">
    <location>
        <position position="214"/>
    </location>
    <ligand>
        <name>substrate</name>
    </ligand>
</feature>
<dbReference type="InterPro" id="IPR001754">
    <property type="entry name" value="OMPdeCOase_dom"/>
</dbReference>
<dbReference type="SUPFAM" id="SSF51366">
    <property type="entry name" value="Ribulose-phoshate binding barrel"/>
    <property type="match status" value="1"/>
</dbReference>
<dbReference type="RefSeq" id="WP_100609090.1">
    <property type="nucleotide sequence ID" value="NZ_CP024962.1"/>
</dbReference>
<keyword evidence="7 11" id="KW-0456">Lyase</keyword>
<dbReference type="NCBIfam" id="TIGR01740">
    <property type="entry name" value="pyrF"/>
    <property type="match status" value="1"/>
</dbReference>
<comment type="catalytic activity">
    <reaction evidence="8 11">
        <text>orotidine 5'-phosphate + H(+) = UMP + CO2</text>
        <dbReference type="Rhea" id="RHEA:11596"/>
        <dbReference type="ChEBI" id="CHEBI:15378"/>
        <dbReference type="ChEBI" id="CHEBI:16526"/>
        <dbReference type="ChEBI" id="CHEBI:57538"/>
        <dbReference type="ChEBI" id="CHEBI:57865"/>
        <dbReference type="EC" id="4.1.1.23"/>
    </reaction>
</comment>
<feature type="active site" description="For OMPdecase activity" evidence="9">
    <location>
        <position position="67"/>
    </location>
</feature>
<evidence type="ECO:0000256" key="5">
    <source>
        <dbReference type="ARBA" id="ARBA00022793"/>
    </source>
</evidence>
<dbReference type="SMART" id="SM00934">
    <property type="entry name" value="OMPdecase"/>
    <property type="match status" value="1"/>
</dbReference>
<comment type="similarity">
    <text evidence="11">Belongs to the OMP decarboxylase family.</text>
</comment>
<feature type="binding site" evidence="10">
    <location>
        <position position="38"/>
    </location>
    <ligand>
        <name>substrate</name>
    </ligand>
</feature>
<dbReference type="GO" id="GO:0004590">
    <property type="term" value="F:orotidine-5'-phosphate decarboxylase activity"/>
    <property type="evidence" value="ECO:0007669"/>
    <property type="project" value="UniProtKB-EC"/>
</dbReference>
<evidence type="ECO:0000256" key="6">
    <source>
        <dbReference type="ARBA" id="ARBA00022975"/>
    </source>
</evidence>
<dbReference type="UniPathway" id="UPA00070">
    <property type="reaction ID" value="UER00120"/>
</dbReference>
<dbReference type="KEGG" id="efr:EFREU_v1c01020"/>
<dbReference type="Gene3D" id="3.20.20.70">
    <property type="entry name" value="Aldolase class I"/>
    <property type="match status" value="1"/>
</dbReference>
<accession>A0A2K8NQN1</accession>
<gene>
    <name evidence="12" type="primary">pyrF</name>
    <name evidence="12" type="ORF">EFREU_v1c01020</name>
</gene>
<keyword evidence="13" id="KW-1185">Reference proteome</keyword>
<evidence type="ECO:0000256" key="10">
    <source>
        <dbReference type="PIRSR" id="PIRSR614732-2"/>
    </source>
</evidence>
<organism evidence="12 13">
    <name type="scientific">Entomoplasma freundtii</name>
    <dbReference type="NCBI Taxonomy" id="74700"/>
    <lineage>
        <taxon>Bacteria</taxon>
        <taxon>Bacillati</taxon>
        <taxon>Mycoplasmatota</taxon>
        <taxon>Mollicutes</taxon>
        <taxon>Entomoplasmatales</taxon>
        <taxon>Entomoplasmataceae</taxon>
        <taxon>Entomoplasma</taxon>
    </lineage>
</organism>
<protein>
    <recommendedName>
        <fullName evidence="4 11">Orotidine 5'-phosphate decarboxylase</fullName>
        <ecNumber evidence="3 11">4.1.1.23</ecNumber>
    </recommendedName>
</protein>
<comment type="function">
    <text evidence="1">Catalyzes the decarboxylation of orotidine 5'-monophosphate (OMP) to uridine 5'-monophosphate (UMP).</text>
</comment>
<dbReference type="AlphaFoldDB" id="A0A2K8NQN1"/>
<feature type="binding site" evidence="10">
    <location>
        <position position="213"/>
    </location>
    <ligand>
        <name>substrate</name>
    </ligand>
</feature>
<evidence type="ECO:0000256" key="8">
    <source>
        <dbReference type="ARBA" id="ARBA00049157"/>
    </source>
</evidence>